<dbReference type="PANTHER" id="PTHR42967:SF1">
    <property type="entry name" value="MBL FOLD METALLO-HYDROLASE"/>
    <property type="match status" value="1"/>
</dbReference>
<dbReference type="SUPFAM" id="SSF56281">
    <property type="entry name" value="Metallo-hydrolase/oxidoreductase"/>
    <property type="match status" value="1"/>
</dbReference>
<organism evidence="1 2">
    <name type="scientific">Candidatus Caccovicinus merdipullorum</name>
    <dbReference type="NCBI Taxonomy" id="2840724"/>
    <lineage>
        <taxon>Bacteria</taxon>
        <taxon>Bacillati</taxon>
        <taxon>Bacillota</taxon>
        <taxon>Clostridia</taxon>
        <taxon>Eubacteriales</taxon>
        <taxon>Candidatus Caccovicinus</taxon>
    </lineage>
</organism>
<accession>A0A9D1GJF6</accession>
<evidence type="ECO:0000313" key="2">
    <source>
        <dbReference type="Proteomes" id="UP000886860"/>
    </source>
</evidence>
<name>A0A9D1GJF6_9FIRM</name>
<dbReference type="Pfam" id="PF13483">
    <property type="entry name" value="Lactamase_B_3"/>
    <property type="match status" value="1"/>
</dbReference>
<dbReference type="PANTHER" id="PTHR42967">
    <property type="entry name" value="METAL DEPENDENT HYDROLASE"/>
    <property type="match status" value="1"/>
</dbReference>
<reference evidence="1" key="1">
    <citation type="submission" date="2020-10" db="EMBL/GenBank/DDBJ databases">
        <authorList>
            <person name="Gilroy R."/>
        </authorList>
    </citation>
    <scope>NUCLEOTIDE SEQUENCE</scope>
    <source>
        <strain evidence="1">CHK123-3438</strain>
    </source>
</reference>
<dbReference type="Gene3D" id="3.60.15.10">
    <property type="entry name" value="Ribonuclease Z/Hydroxyacylglutathione hydrolase-like"/>
    <property type="match status" value="1"/>
</dbReference>
<reference evidence="1" key="2">
    <citation type="journal article" date="2021" name="PeerJ">
        <title>Extensive microbial diversity within the chicken gut microbiome revealed by metagenomics and culture.</title>
        <authorList>
            <person name="Gilroy R."/>
            <person name="Ravi A."/>
            <person name="Getino M."/>
            <person name="Pursley I."/>
            <person name="Horton D.L."/>
            <person name="Alikhan N.F."/>
            <person name="Baker D."/>
            <person name="Gharbi K."/>
            <person name="Hall N."/>
            <person name="Watson M."/>
            <person name="Adriaenssens E.M."/>
            <person name="Foster-Nyarko E."/>
            <person name="Jarju S."/>
            <person name="Secka A."/>
            <person name="Antonio M."/>
            <person name="Oren A."/>
            <person name="Chaudhuri R.R."/>
            <person name="La Ragione R."/>
            <person name="Hildebrand F."/>
            <person name="Pallen M.J."/>
        </authorList>
    </citation>
    <scope>NUCLEOTIDE SEQUENCE</scope>
    <source>
        <strain evidence="1">CHK123-3438</strain>
    </source>
</reference>
<dbReference type="Proteomes" id="UP000886860">
    <property type="component" value="Unassembled WGS sequence"/>
</dbReference>
<evidence type="ECO:0000313" key="1">
    <source>
        <dbReference type="EMBL" id="HIT41866.1"/>
    </source>
</evidence>
<comment type="caution">
    <text evidence="1">The sequence shown here is derived from an EMBL/GenBank/DDBJ whole genome shotgun (WGS) entry which is preliminary data.</text>
</comment>
<dbReference type="InterPro" id="IPR036866">
    <property type="entry name" value="RibonucZ/Hydroxyglut_hydro"/>
</dbReference>
<sequence length="238" mass="28372">MKITYIGHSGFLAETEHVLLLFDYYQGEIPALPGDKTLYVFASHRHRDHFNPEVFGLTQKHPGRMYVFSSDIWRSRVPEAEKGNLVSLKPRQEWQDDRIRVMTLKSTDEGVAFLVYADGRTFYHAGDLNDWRWEEEPENWNRQMQENYRKNLEPLRGCRIDAAFVPLDPRQEKDYCLGMDYFLETARVRKVFPMHCWENYRIIDRWFAEHPDSPYRDSVVKINRRGESFELDEGRTEA</sequence>
<protein>
    <submittedName>
        <fullName evidence="1">MBL fold metallo-hydrolase</fullName>
    </submittedName>
</protein>
<gene>
    <name evidence="1" type="ORF">IAB60_07210</name>
</gene>
<proteinExistence type="predicted"/>
<dbReference type="EMBL" id="DVKS01000123">
    <property type="protein sequence ID" value="HIT41866.1"/>
    <property type="molecule type" value="Genomic_DNA"/>
</dbReference>
<dbReference type="AlphaFoldDB" id="A0A9D1GJF6"/>